<dbReference type="RefSeq" id="WP_013824978.1">
    <property type="nucleotide sequence ID" value="NC_015574.1"/>
</dbReference>
<dbReference type="SUPFAM" id="SSF54631">
    <property type="entry name" value="CBS-domain pair"/>
    <property type="match status" value="1"/>
</dbReference>
<dbReference type="Proteomes" id="UP000009231">
    <property type="component" value="Chromosome"/>
</dbReference>
<dbReference type="HOGENOM" id="CLU_040681_9_3_2"/>
<dbReference type="eggNOG" id="arCOG00606">
    <property type="taxonomic scope" value="Archaea"/>
</dbReference>
<dbReference type="InterPro" id="IPR000644">
    <property type="entry name" value="CBS_dom"/>
</dbReference>
<dbReference type="AlphaFoldDB" id="F6D454"/>
<dbReference type="Gene3D" id="3.10.580.10">
    <property type="entry name" value="CBS-domain"/>
    <property type="match status" value="1"/>
</dbReference>
<dbReference type="PANTHER" id="PTHR43080">
    <property type="entry name" value="CBS DOMAIN-CONTAINING PROTEIN CBSX3, MITOCHONDRIAL"/>
    <property type="match status" value="1"/>
</dbReference>
<dbReference type="STRING" id="868131.MSWAN_0436"/>
<evidence type="ECO:0000256" key="1">
    <source>
        <dbReference type="ARBA" id="ARBA00023122"/>
    </source>
</evidence>
<dbReference type="PANTHER" id="PTHR43080:SF2">
    <property type="entry name" value="CBS DOMAIN-CONTAINING PROTEIN"/>
    <property type="match status" value="1"/>
</dbReference>
<name>F6D454_METPW</name>
<dbReference type="KEGG" id="mew:MSWAN_0436"/>
<dbReference type="EMBL" id="CP002772">
    <property type="protein sequence ID" value="AEG17476.1"/>
    <property type="molecule type" value="Genomic_DNA"/>
</dbReference>
<feature type="domain" description="CBS" evidence="3">
    <location>
        <begin position="76"/>
        <end position="133"/>
    </location>
</feature>
<evidence type="ECO:0000313" key="4">
    <source>
        <dbReference type="EMBL" id="AEG17476.1"/>
    </source>
</evidence>
<evidence type="ECO:0000259" key="3">
    <source>
        <dbReference type="PROSITE" id="PS51371"/>
    </source>
</evidence>
<dbReference type="InterPro" id="IPR051257">
    <property type="entry name" value="Diverse_CBS-Domain"/>
</dbReference>
<gene>
    <name evidence="4" type="ordered locus">MSWAN_0436</name>
</gene>
<accession>F6D454</accession>
<sequence>MKVKEAMNKGVITVNPDIKPLEAFEKMYKEGVRRLFVMDEKGNPRGVVSYSDLIGVLGSIKPTTKEIGTLKIEDIMSEDTITISADDGIEDAANLMVRADVSGLLVLEDEKPVGVITKTDICRMVAAELLVPI</sequence>
<reference evidence="4 5" key="1">
    <citation type="journal article" date="2014" name="Int. J. Syst. Evol. Microbiol.">
        <title>Methanobacterium paludis sp. nov. and a novel strain of Methanobacterium lacus isolated from northern peatlands.</title>
        <authorList>
            <person name="Cadillo-Quiroz H."/>
            <person name="Brauer S.L."/>
            <person name="Goodson N."/>
            <person name="Yavitt J.B."/>
            <person name="Zinder S.H."/>
        </authorList>
    </citation>
    <scope>NUCLEOTIDE SEQUENCE [LARGE SCALE GENOMIC DNA]</scope>
    <source>
        <strain evidence="5">DSM 25820 / JCM 18151 / SWAN1</strain>
    </source>
</reference>
<protein>
    <submittedName>
        <fullName evidence="4">Signal transduction protein with CBS domains</fullName>
    </submittedName>
</protein>
<keyword evidence="1 2" id="KW-0129">CBS domain</keyword>
<evidence type="ECO:0000313" key="5">
    <source>
        <dbReference type="Proteomes" id="UP000009231"/>
    </source>
</evidence>
<keyword evidence="5" id="KW-1185">Reference proteome</keyword>
<evidence type="ECO:0000256" key="2">
    <source>
        <dbReference type="PROSITE-ProRule" id="PRU00703"/>
    </source>
</evidence>
<dbReference type="OrthoDB" id="8919at2157"/>
<dbReference type="GeneID" id="10667920"/>
<dbReference type="SMART" id="SM00116">
    <property type="entry name" value="CBS"/>
    <property type="match status" value="2"/>
</dbReference>
<organism evidence="4 5">
    <name type="scientific">Methanobacterium paludis (strain DSM 25820 / JCM 18151 / SWAN1)</name>
    <dbReference type="NCBI Taxonomy" id="868131"/>
    <lineage>
        <taxon>Archaea</taxon>
        <taxon>Methanobacteriati</taxon>
        <taxon>Methanobacteriota</taxon>
        <taxon>Methanomada group</taxon>
        <taxon>Methanobacteria</taxon>
        <taxon>Methanobacteriales</taxon>
        <taxon>Methanobacteriaceae</taxon>
        <taxon>Methanobacterium</taxon>
    </lineage>
</organism>
<dbReference type="Pfam" id="PF00571">
    <property type="entry name" value="CBS"/>
    <property type="match status" value="2"/>
</dbReference>
<proteinExistence type="predicted"/>
<feature type="domain" description="CBS" evidence="3">
    <location>
        <begin position="7"/>
        <end position="66"/>
    </location>
</feature>
<dbReference type="InterPro" id="IPR046342">
    <property type="entry name" value="CBS_dom_sf"/>
</dbReference>
<dbReference type="PROSITE" id="PS51371">
    <property type="entry name" value="CBS"/>
    <property type="match status" value="2"/>
</dbReference>